<organism evidence="3 5">
    <name type="scientific">Araneus ventricosus</name>
    <name type="common">Orbweaver spider</name>
    <name type="synonym">Epeira ventricosa</name>
    <dbReference type="NCBI Taxonomy" id="182803"/>
    <lineage>
        <taxon>Eukaryota</taxon>
        <taxon>Metazoa</taxon>
        <taxon>Ecdysozoa</taxon>
        <taxon>Arthropoda</taxon>
        <taxon>Chelicerata</taxon>
        <taxon>Arachnida</taxon>
        <taxon>Araneae</taxon>
        <taxon>Araneomorphae</taxon>
        <taxon>Entelegynae</taxon>
        <taxon>Araneoidea</taxon>
        <taxon>Araneidae</taxon>
        <taxon>Araneus</taxon>
    </lineage>
</organism>
<evidence type="ECO:0000313" key="1">
    <source>
        <dbReference type="EMBL" id="GBO16472.1"/>
    </source>
</evidence>
<name>A0A4Y2UUD9_ARAVE</name>
<evidence type="ECO:0000313" key="4">
    <source>
        <dbReference type="EMBL" id="GBO16489.1"/>
    </source>
</evidence>
<evidence type="ECO:0000313" key="5">
    <source>
        <dbReference type="Proteomes" id="UP000499080"/>
    </source>
</evidence>
<accession>A0A4Y2UUD9</accession>
<gene>
    <name evidence="2" type="ORF">AVEN_138899_1</name>
    <name evidence="4" type="ORF">AVEN_155874_1</name>
    <name evidence="1" type="ORF">AVEN_236963_1</name>
    <name evidence="3" type="ORF">AVEN_78290_1</name>
</gene>
<evidence type="ECO:0000313" key="2">
    <source>
        <dbReference type="EMBL" id="GBO16485.1"/>
    </source>
</evidence>
<comment type="caution">
    <text evidence="3">The sequence shown here is derived from an EMBL/GenBank/DDBJ whole genome shotgun (WGS) entry which is preliminary data.</text>
</comment>
<reference evidence="3 5" key="1">
    <citation type="journal article" date="2019" name="Sci. Rep.">
        <title>Orb-weaving spider Araneus ventricosus genome elucidates the spidroin gene catalogue.</title>
        <authorList>
            <person name="Kono N."/>
            <person name="Nakamura H."/>
            <person name="Ohtoshi R."/>
            <person name="Moran D.A.P."/>
            <person name="Shinohara A."/>
            <person name="Yoshida Y."/>
            <person name="Fujiwara M."/>
            <person name="Mori M."/>
            <person name="Tomita M."/>
            <person name="Arakawa K."/>
        </authorList>
    </citation>
    <scope>NUCLEOTIDE SEQUENCE [LARGE SCALE GENOMIC DNA]</scope>
</reference>
<keyword evidence="5" id="KW-1185">Reference proteome</keyword>
<proteinExistence type="predicted"/>
<dbReference type="EMBL" id="BGPR01040365">
    <property type="protein sequence ID" value="GBO16472.1"/>
    <property type="molecule type" value="Genomic_DNA"/>
</dbReference>
<dbReference type="Proteomes" id="UP000499080">
    <property type="component" value="Unassembled WGS sequence"/>
</dbReference>
<dbReference type="EMBL" id="BGPR01040373">
    <property type="protein sequence ID" value="GBO16485.1"/>
    <property type="molecule type" value="Genomic_DNA"/>
</dbReference>
<dbReference type="EMBL" id="BGPR01040378">
    <property type="protein sequence ID" value="GBO16488.1"/>
    <property type="molecule type" value="Genomic_DNA"/>
</dbReference>
<evidence type="ECO:0000313" key="3">
    <source>
        <dbReference type="EMBL" id="GBO16488.1"/>
    </source>
</evidence>
<dbReference type="EMBL" id="BGPR01040379">
    <property type="protein sequence ID" value="GBO16489.1"/>
    <property type="molecule type" value="Genomic_DNA"/>
</dbReference>
<sequence>MSTRYRRRSVVSQAAKRSPRAHACCEILRGTTRRVYTTISLMLLPVHWDVLGCRLLTRTIDLRSVSVEGATAAVDGRNRDVTSHGIWLPTAPSGRREKLSG</sequence>
<dbReference type="AlphaFoldDB" id="A0A4Y2UUD9"/>
<protein>
    <submittedName>
        <fullName evidence="3">Uncharacterized protein</fullName>
    </submittedName>
</protein>